<name>A0A699QKP5_TANCI</name>
<dbReference type="PANTHER" id="PTHR46235">
    <property type="entry name" value="PHD FINGER-CONTAINING PROTEIN DDB_G0268158"/>
    <property type="match status" value="1"/>
</dbReference>
<proteinExistence type="predicted"/>
<dbReference type="AlphaFoldDB" id="A0A699QKP5"/>
<dbReference type="EMBL" id="BKCJ011028298">
    <property type="protein sequence ID" value="GFC70288.1"/>
    <property type="molecule type" value="Genomic_DNA"/>
</dbReference>
<comment type="caution">
    <text evidence="1">The sequence shown here is derived from an EMBL/GenBank/DDBJ whole genome shotgun (WGS) entry which is preliminary data.</text>
</comment>
<sequence>PSFLVDDVKDANELTTKEAIYNESESKDEDDMNDTVCAICDNGGDLTCCDGKCFRAFYATVEFAKAAAESKCISLGLPAKKVKGSRPFVCLNCTHEIHQCFACGELGSSNKSSGADVHL</sequence>
<protein>
    <submittedName>
        <fullName evidence="1">Protein enhanced downy mildew 2 isoform X1</fullName>
    </submittedName>
</protein>
<reference evidence="1" key="1">
    <citation type="journal article" date="2019" name="Sci. Rep.">
        <title>Draft genome of Tanacetum cinerariifolium, the natural source of mosquito coil.</title>
        <authorList>
            <person name="Yamashiro T."/>
            <person name="Shiraishi A."/>
            <person name="Satake H."/>
            <person name="Nakayama K."/>
        </authorList>
    </citation>
    <scope>NUCLEOTIDE SEQUENCE</scope>
</reference>
<organism evidence="1">
    <name type="scientific">Tanacetum cinerariifolium</name>
    <name type="common">Dalmatian daisy</name>
    <name type="synonym">Chrysanthemum cinerariifolium</name>
    <dbReference type="NCBI Taxonomy" id="118510"/>
    <lineage>
        <taxon>Eukaryota</taxon>
        <taxon>Viridiplantae</taxon>
        <taxon>Streptophyta</taxon>
        <taxon>Embryophyta</taxon>
        <taxon>Tracheophyta</taxon>
        <taxon>Spermatophyta</taxon>
        <taxon>Magnoliopsida</taxon>
        <taxon>eudicotyledons</taxon>
        <taxon>Gunneridae</taxon>
        <taxon>Pentapetalae</taxon>
        <taxon>asterids</taxon>
        <taxon>campanulids</taxon>
        <taxon>Asterales</taxon>
        <taxon>Asteraceae</taxon>
        <taxon>Asteroideae</taxon>
        <taxon>Anthemideae</taxon>
        <taxon>Anthemidinae</taxon>
        <taxon>Tanacetum</taxon>
    </lineage>
</organism>
<gene>
    <name evidence="1" type="ORF">Tci_842258</name>
</gene>
<dbReference type="Gene3D" id="3.30.40.10">
    <property type="entry name" value="Zinc/RING finger domain, C3HC4 (zinc finger)"/>
    <property type="match status" value="1"/>
</dbReference>
<evidence type="ECO:0000313" key="1">
    <source>
        <dbReference type="EMBL" id="GFC70288.1"/>
    </source>
</evidence>
<dbReference type="InterPro" id="IPR013083">
    <property type="entry name" value="Znf_RING/FYVE/PHD"/>
</dbReference>
<accession>A0A699QKP5</accession>
<feature type="non-terminal residue" evidence="1">
    <location>
        <position position="1"/>
    </location>
</feature>
<dbReference type="PANTHER" id="PTHR46235:SF3">
    <property type="entry name" value="PHD FINGER-CONTAINING PROTEIN DDB_G0268158"/>
    <property type="match status" value="1"/>
</dbReference>